<sequence length="733" mass="82629">MITREGKMYYPKGHPDEGEPYMWITIDHAKISKIERKEAEGGSPTKQSKRGMFAGYPLGVAIEENGDILITVNNTGNNGEPLMRKIVGRALLDTKVPPPPPDPPALTGATTSSLAVGWAVPFEELGLVARMEVHYRAADDGRALNPWKVLCQRNWLMAEKMEYTLEGLRPFQGYHFRVRAKNSVGYGAFSAATAAFRTLPARPDVPGPPIFAQVTHQMIVLLWRQPCDNGSPITSYKLRQKRVGGVWTDLYKGALTTFTFTGLESDTVYMFELRCENAIGKTDYCASVSCKTQATKSNNVNFGDVDALRAGEFWMECWDPETEKVFYFHKITGERTLQCPEELAKHKEENQIAEDPMTEFRKKRYQFLRGLRMSQKQAGGASSGEKIFTLEVRREKVFEDSFKKYSSLSAKDLHRRTKIVFTGEEGIDSGGLTKDWFLLLSRCLSSSALKLFSTLPNGDLELKFVGQASEVSLRRLRFAGKVVAKAIHDRQMVDLPLATVLYKHLLGRPVALEDLAELDPALHKSLTWMQANDITNVMFETFSVLNEETKEDIDLVEGGRGREVTEANKAEYVELMARWRAEFQVAEQLEAFFGGMFSLIPQDAFKVFDIDELELLINGKKEIDADEIRAYTIFQGAFNKDHPVVLWFFQAMAEWEPPDRAKVLKFCTGTDRIPIDGFEPPFNLTEGADMGPEALPRTHTCFNQLVLPNYPSYAKLKEKLLYAAENADGFQLS</sequence>
<evidence type="ECO:0000259" key="7">
    <source>
        <dbReference type="PROSITE" id="PS50237"/>
    </source>
</evidence>
<dbReference type="SMART" id="SM00119">
    <property type="entry name" value="HECTc"/>
    <property type="match status" value="1"/>
</dbReference>
<dbReference type="EMBL" id="HBIU01032069">
    <property type="protein sequence ID" value="CAE0636047.1"/>
    <property type="molecule type" value="Transcribed_RNA"/>
</dbReference>
<dbReference type="PANTHER" id="PTHR11254:SF440">
    <property type="entry name" value="E3 UBIQUITIN-PROTEIN LIGASE NEDD-4"/>
    <property type="match status" value="1"/>
</dbReference>
<protein>
    <recommendedName>
        <fullName evidence="3">HECT-type E3 ubiquitin transferase</fullName>
        <ecNumber evidence="3">2.3.2.26</ecNumber>
    </recommendedName>
</protein>
<feature type="domain" description="Fibronectin type-III" evidence="8">
    <location>
        <begin position="100"/>
        <end position="201"/>
    </location>
</feature>
<dbReference type="PROSITE" id="PS50853">
    <property type="entry name" value="FN3"/>
    <property type="match status" value="2"/>
</dbReference>
<dbReference type="Gene3D" id="3.90.1750.10">
    <property type="entry name" value="Hect, E3 ligase catalytic domains"/>
    <property type="match status" value="1"/>
</dbReference>
<evidence type="ECO:0000256" key="3">
    <source>
        <dbReference type="ARBA" id="ARBA00012485"/>
    </source>
</evidence>
<dbReference type="Pfam" id="PF00632">
    <property type="entry name" value="HECT"/>
    <property type="match status" value="1"/>
</dbReference>
<accession>A0A7S4D9G9</accession>
<evidence type="ECO:0000256" key="1">
    <source>
        <dbReference type="ARBA" id="ARBA00000885"/>
    </source>
</evidence>
<evidence type="ECO:0000256" key="4">
    <source>
        <dbReference type="ARBA" id="ARBA00022679"/>
    </source>
</evidence>
<comment type="catalytic activity">
    <reaction evidence="1">
        <text>S-ubiquitinyl-[E2 ubiquitin-conjugating enzyme]-L-cysteine + [acceptor protein]-L-lysine = [E2 ubiquitin-conjugating enzyme]-L-cysteine + N(6)-ubiquitinyl-[acceptor protein]-L-lysine.</text>
        <dbReference type="EC" id="2.3.2.26"/>
    </reaction>
</comment>
<dbReference type="InterPro" id="IPR035983">
    <property type="entry name" value="Hect_E3_ubiquitin_ligase"/>
</dbReference>
<dbReference type="InterPro" id="IPR003961">
    <property type="entry name" value="FN3_dom"/>
</dbReference>
<keyword evidence="5 6" id="KW-0833">Ubl conjugation pathway</keyword>
<dbReference type="Gene3D" id="3.30.2160.10">
    <property type="entry name" value="Hect, E3 ligase catalytic domain"/>
    <property type="match status" value="1"/>
</dbReference>
<dbReference type="InterPro" id="IPR013783">
    <property type="entry name" value="Ig-like_fold"/>
</dbReference>
<dbReference type="InterPro" id="IPR000569">
    <property type="entry name" value="HECT_dom"/>
</dbReference>
<evidence type="ECO:0000256" key="6">
    <source>
        <dbReference type="PROSITE-ProRule" id="PRU00104"/>
    </source>
</evidence>
<dbReference type="FunFam" id="3.30.2160.10:FF:000001">
    <property type="entry name" value="E3 ubiquitin-protein ligase NEDD4-like"/>
    <property type="match status" value="1"/>
</dbReference>
<dbReference type="EC" id="2.3.2.26" evidence="3"/>
<feature type="domain" description="HECT" evidence="7">
    <location>
        <begin position="409"/>
        <end position="733"/>
    </location>
</feature>
<dbReference type="Gene3D" id="3.30.2410.10">
    <property type="entry name" value="Hect, E3 ligase catalytic domain"/>
    <property type="match status" value="1"/>
</dbReference>
<dbReference type="GO" id="GO:0005737">
    <property type="term" value="C:cytoplasm"/>
    <property type="evidence" value="ECO:0007669"/>
    <property type="project" value="TreeGrafter"/>
</dbReference>
<dbReference type="CDD" id="cd00078">
    <property type="entry name" value="HECTc"/>
    <property type="match status" value="1"/>
</dbReference>
<dbReference type="GO" id="GO:0006511">
    <property type="term" value="P:ubiquitin-dependent protein catabolic process"/>
    <property type="evidence" value="ECO:0007669"/>
    <property type="project" value="TreeGrafter"/>
</dbReference>
<dbReference type="PANTHER" id="PTHR11254">
    <property type="entry name" value="HECT DOMAIN UBIQUITIN-PROTEIN LIGASE"/>
    <property type="match status" value="1"/>
</dbReference>
<feature type="domain" description="Fibronectin type-III" evidence="8">
    <location>
        <begin position="205"/>
        <end position="295"/>
    </location>
</feature>
<comment type="pathway">
    <text evidence="2">Protein modification; protein ubiquitination.</text>
</comment>
<proteinExistence type="predicted"/>
<reference evidence="9" key="1">
    <citation type="submission" date="2021-01" db="EMBL/GenBank/DDBJ databases">
        <authorList>
            <person name="Corre E."/>
            <person name="Pelletier E."/>
            <person name="Niang G."/>
            <person name="Scheremetjew M."/>
            <person name="Finn R."/>
            <person name="Kale V."/>
            <person name="Holt S."/>
            <person name="Cochrane G."/>
            <person name="Meng A."/>
            <person name="Brown T."/>
            <person name="Cohen L."/>
        </authorList>
    </citation>
    <scope>NUCLEOTIDE SEQUENCE</scope>
    <source>
        <strain evidence="9">CCMP3107</strain>
    </source>
</reference>
<organism evidence="9">
    <name type="scientific">Heterosigma akashiwo</name>
    <name type="common">Chromophytic alga</name>
    <name type="synonym">Heterosigma carterae</name>
    <dbReference type="NCBI Taxonomy" id="2829"/>
    <lineage>
        <taxon>Eukaryota</taxon>
        <taxon>Sar</taxon>
        <taxon>Stramenopiles</taxon>
        <taxon>Ochrophyta</taxon>
        <taxon>Raphidophyceae</taxon>
        <taxon>Chattonellales</taxon>
        <taxon>Chattonellaceae</taxon>
        <taxon>Heterosigma</taxon>
    </lineage>
</organism>
<dbReference type="InterPro" id="IPR050409">
    <property type="entry name" value="E3_ubiq-protein_ligase"/>
</dbReference>
<dbReference type="Gene3D" id="2.60.40.10">
    <property type="entry name" value="Immunoglobulins"/>
    <property type="match status" value="2"/>
</dbReference>
<dbReference type="Gene3D" id="2.20.70.10">
    <property type="match status" value="1"/>
</dbReference>
<dbReference type="CDD" id="cd00063">
    <property type="entry name" value="FN3"/>
    <property type="match status" value="2"/>
</dbReference>
<dbReference type="InterPro" id="IPR036116">
    <property type="entry name" value="FN3_sf"/>
</dbReference>
<dbReference type="SMART" id="SM00060">
    <property type="entry name" value="FN3"/>
    <property type="match status" value="2"/>
</dbReference>
<gene>
    <name evidence="9" type="ORF">HAKA00212_LOCUS14807</name>
</gene>
<dbReference type="GO" id="GO:0061630">
    <property type="term" value="F:ubiquitin protein ligase activity"/>
    <property type="evidence" value="ECO:0007669"/>
    <property type="project" value="UniProtKB-EC"/>
</dbReference>
<dbReference type="GO" id="GO:0016567">
    <property type="term" value="P:protein ubiquitination"/>
    <property type="evidence" value="ECO:0007669"/>
    <property type="project" value="TreeGrafter"/>
</dbReference>
<dbReference type="Pfam" id="PF00041">
    <property type="entry name" value="fn3"/>
    <property type="match status" value="2"/>
</dbReference>
<dbReference type="SUPFAM" id="SSF56204">
    <property type="entry name" value="Hect, E3 ligase catalytic domain"/>
    <property type="match status" value="1"/>
</dbReference>
<dbReference type="PROSITE" id="PS50237">
    <property type="entry name" value="HECT"/>
    <property type="match status" value="1"/>
</dbReference>
<evidence type="ECO:0000256" key="5">
    <source>
        <dbReference type="ARBA" id="ARBA00022786"/>
    </source>
</evidence>
<name>A0A7S4D9G9_HETAK</name>
<evidence type="ECO:0000259" key="8">
    <source>
        <dbReference type="PROSITE" id="PS50853"/>
    </source>
</evidence>
<evidence type="ECO:0000313" key="9">
    <source>
        <dbReference type="EMBL" id="CAE0636047.1"/>
    </source>
</evidence>
<evidence type="ECO:0000256" key="2">
    <source>
        <dbReference type="ARBA" id="ARBA00004906"/>
    </source>
</evidence>
<feature type="active site" description="Glycyl thioester intermediate" evidence="6">
    <location>
        <position position="701"/>
    </location>
</feature>
<keyword evidence="4" id="KW-0808">Transferase</keyword>
<dbReference type="SUPFAM" id="SSF49265">
    <property type="entry name" value="Fibronectin type III"/>
    <property type="match status" value="1"/>
</dbReference>
<dbReference type="AlphaFoldDB" id="A0A7S4D9G9"/>